<dbReference type="SUPFAM" id="SSF49503">
    <property type="entry name" value="Cupredoxins"/>
    <property type="match status" value="1"/>
</dbReference>
<name>A0A0G1XA98_9BACT</name>
<protein>
    <submittedName>
        <fullName evidence="1">Uncharacterized protein</fullName>
    </submittedName>
</protein>
<dbReference type="Proteomes" id="UP000034185">
    <property type="component" value="Unassembled WGS sequence"/>
</dbReference>
<comment type="caution">
    <text evidence="1">The sequence shown here is derived from an EMBL/GenBank/DDBJ whole genome shotgun (WGS) entry which is preliminary data.</text>
</comment>
<evidence type="ECO:0000313" key="1">
    <source>
        <dbReference type="EMBL" id="KKW27750.1"/>
    </source>
</evidence>
<organism evidence="1 2">
    <name type="scientific">Candidatus Kaiserbacteria bacterium GW2011_GWB1_52_6</name>
    <dbReference type="NCBI Taxonomy" id="1618674"/>
    <lineage>
        <taxon>Bacteria</taxon>
        <taxon>Candidatus Kaiseribacteriota</taxon>
    </lineage>
</organism>
<proteinExistence type="predicted"/>
<reference evidence="1 2" key="1">
    <citation type="journal article" date="2015" name="Nature">
        <title>rRNA introns, odd ribosomes, and small enigmatic genomes across a large radiation of phyla.</title>
        <authorList>
            <person name="Brown C.T."/>
            <person name="Hug L.A."/>
            <person name="Thomas B.C."/>
            <person name="Sharon I."/>
            <person name="Castelle C.J."/>
            <person name="Singh A."/>
            <person name="Wilkins M.J."/>
            <person name="Williams K.H."/>
            <person name="Banfield J.F."/>
        </authorList>
    </citation>
    <scope>NUCLEOTIDE SEQUENCE [LARGE SCALE GENOMIC DNA]</scope>
</reference>
<gene>
    <name evidence="1" type="ORF">UY70_C0008G0029</name>
</gene>
<dbReference type="AlphaFoldDB" id="A0A0G1XA98"/>
<evidence type="ECO:0000313" key="2">
    <source>
        <dbReference type="Proteomes" id="UP000034185"/>
    </source>
</evidence>
<sequence>MPHDLRPLLILLALLVLFTLAVFGVSLYVLAPGTPTGPTITPVRPITIPPPPRTKANTTAALGKQATFNMLVSYVDTGFEPKTANIKIGETIRFVNNSTDGLNLCGDAFTSCKDLKPGEYWEFNFATVGTWTFENKSNPKYYSSQFQRLRSQVRRPTQLRAQMRAHTPLPFPHTERSLLKYSEALPNRQFSNVLTME</sequence>
<dbReference type="Gene3D" id="2.60.40.420">
    <property type="entry name" value="Cupredoxins - blue copper proteins"/>
    <property type="match status" value="1"/>
</dbReference>
<dbReference type="InterPro" id="IPR008972">
    <property type="entry name" value="Cupredoxin"/>
</dbReference>
<dbReference type="EMBL" id="LCRA01000008">
    <property type="protein sequence ID" value="KKW27750.1"/>
    <property type="molecule type" value="Genomic_DNA"/>
</dbReference>
<accession>A0A0G1XA98</accession>